<dbReference type="InterPro" id="IPR025734">
    <property type="entry name" value="EspG"/>
</dbReference>
<evidence type="ECO:0000313" key="6">
    <source>
        <dbReference type="Proteomes" id="UP001601444"/>
    </source>
</evidence>
<dbReference type="Pfam" id="PF14011">
    <property type="entry name" value="ESX-1_EspG"/>
    <property type="match status" value="1"/>
</dbReference>
<comment type="similarity">
    <text evidence="2">Belongs to the EspG family.</text>
</comment>
<sequence length="253" mass="28506">MSGTWELTQFEFWVVWETLGRDRMPFPLQFRSGAASQAEFDESCRTAANSMIDRMRHEEALFHALHALAHPEVRVEMFGYRRDGRDRMVRACATIEAGNGAVAAQIPGAEFREGANIMVSLRPAQTVVRQLLGVLPDVRPGAEPAVDIHRSEFDQPVDRGSMHRSAGERATRLIKRPFRTYAEVRVDHGAALDGSTDRGTQITVIDYVDDGRYLIREGERIEAMPIDTGRLCTEIDGMIARARDSARESAWRY</sequence>
<dbReference type="Proteomes" id="UP001601444">
    <property type="component" value="Unassembled WGS sequence"/>
</dbReference>
<dbReference type="RefSeq" id="WP_043654851.1">
    <property type="nucleotide sequence ID" value="NZ_JBIAMX010000009.1"/>
</dbReference>
<evidence type="ECO:0000256" key="3">
    <source>
        <dbReference type="ARBA" id="ARBA00022490"/>
    </source>
</evidence>
<evidence type="ECO:0000256" key="4">
    <source>
        <dbReference type="ARBA" id="ARBA00023186"/>
    </source>
</evidence>
<comment type="caution">
    <text evidence="5">The sequence shown here is derived from an EMBL/GenBank/DDBJ whole genome shotgun (WGS) entry which is preliminary data.</text>
</comment>
<proteinExistence type="inferred from homology"/>
<keyword evidence="6" id="KW-1185">Reference proteome</keyword>
<evidence type="ECO:0000256" key="2">
    <source>
        <dbReference type="ARBA" id="ARBA00006411"/>
    </source>
</evidence>
<evidence type="ECO:0000313" key="5">
    <source>
        <dbReference type="EMBL" id="MFF0544396.1"/>
    </source>
</evidence>
<keyword evidence="4" id="KW-0143">Chaperone</keyword>
<keyword evidence="3" id="KW-0963">Cytoplasm</keyword>
<dbReference type="EMBL" id="JBIAMX010000009">
    <property type="protein sequence ID" value="MFF0544396.1"/>
    <property type="molecule type" value="Genomic_DNA"/>
</dbReference>
<gene>
    <name evidence="5" type="ORF">ACFYTF_16315</name>
</gene>
<protein>
    <submittedName>
        <fullName evidence="5">ESX secretion-associated protein EspG</fullName>
    </submittedName>
</protein>
<organism evidence="5 6">
    <name type="scientific">Nocardia thailandica</name>
    <dbReference type="NCBI Taxonomy" id="257275"/>
    <lineage>
        <taxon>Bacteria</taxon>
        <taxon>Bacillati</taxon>
        <taxon>Actinomycetota</taxon>
        <taxon>Actinomycetes</taxon>
        <taxon>Mycobacteriales</taxon>
        <taxon>Nocardiaceae</taxon>
        <taxon>Nocardia</taxon>
    </lineage>
</organism>
<evidence type="ECO:0000256" key="1">
    <source>
        <dbReference type="ARBA" id="ARBA00004496"/>
    </source>
</evidence>
<reference evidence="5 6" key="1">
    <citation type="submission" date="2024-10" db="EMBL/GenBank/DDBJ databases">
        <title>The Natural Products Discovery Center: Release of the First 8490 Sequenced Strains for Exploring Actinobacteria Biosynthetic Diversity.</title>
        <authorList>
            <person name="Kalkreuter E."/>
            <person name="Kautsar S.A."/>
            <person name="Yang D."/>
            <person name="Bader C.D."/>
            <person name="Teijaro C.N."/>
            <person name="Fluegel L."/>
            <person name="Davis C.M."/>
            <person name="Simpson J.R."/>
            <person name="Lauterbach L."/>
            <person name="Steele A.D."/>
            <person name="Gui C."/>
            <person name="Meng S."/>
            <person name="Li G."/>
            <person name="Viehrig K."/>
            <person name="Ye F."/>
            <person name="Su P."/>
            <person name="Kiefer A.F."/>
            <person name="Nichols A."/>
            <person name="Cepeda A.J."/>
            <person name="Yan W."/>
            <person name="Fan B."/>
            <person name="Jiang Y."/>
            <person name="Adhikari A."/>
            <person name="Zheng C.-J."/>
            <person name="Schuster L."/>
            <person name="Cowan T.M."/>
            <person name="Smanski M.J."/>
            <person name="Chevrette M.G."/>
            <person name="De Carvalho L.P.S."/>
            <person name="Shen B."/>
        </authorList>
    </citation>
    <scope>NUCLEOTIDE SEQUENCE [LARGE SCALE GENOMIC DNA]</scope>
    <source>
        <strain evidence="5 6">NPDC004045</strain>
    </source>
</reference>
<accession>A0ABW6PPR7</accession>
<name>A0ABW6PPR7_9NOCA</name>
<comment type="subcellular location">
    <subcellularLocation>
        <location evidence="1">Cytoplasm</location>
    </subcellularLocation>
</comment>